<dbReference type="SUPFAM" id="SSF52096">
    <property type="entry name" value="ClpP/crotonase"/>
    <property type="match status" value="1"/>
</dbReference>
<evidence type="ECO:0000256" key="4">
    <source>
        <dbReference type="ARBA" id="ARBA00023717"/>
    </source>
</evidence>
<dbReference type="OrthoDB" id="4284283at2"/>
<dbReference type="CDD" id="cd06558">
    <property type="entry name" value="crotonase-like"/>
    <property type="match status" value="1"/>
</dbReference>
<evidence type="ECO:0000313" key="5">
    <source>
        <dbReference type="EMBL" id="RPA64862.1"/>
    </source>
</evidence>
<evidence type="ECO:0000256" key="1">
    <source>
        <dbReference type="ARBA" id="ARBA00005254"/>
    </source>
</evidence>
<dbReference type="GO" id="GO:0016853">
    <property type="term" value="F:isomerase activity"/>
    <property type="evidence" value="ECO:0007669"/>
    <property type="project" value="UniProtKB-KW"/>
</dbReference>
<dbReference type="GO" id="GO:0006635">
    <property type="term" value="P:fatty acid beta-oxidation"/>
    <property type="evidence" value="ECO:0007669"/>
    <property type="project" value="TreeGrafter"/>
</dbReference>
<comment type="catalytic activity">
    <reaction evidence="4">
        <text>a 4-saturated-(3S)-3-hydroxyacyl-CoA = a (3E)-enoyl-CoA + H2O</text>
        <dbReference type="Rhea" id="RHEA:20724"/>
        <dbReference type="ChEBI" id="CHEBI:15377"/>
        <dbReference type="ChEBI" id="CHEBI:58521"/>
        <dbReference type="ChEBI" id="CHEBI:137480"/>
        <dbReference type="EC" id="4.2.1.17"/>
    </reaction>
</comment>
<evidence type="ECO:0000256" key="3">
    <source>
        <dbReference type="ARBA" id="ARBA00023709"/>
    </source>
</evidence>
<dbReference type="AlphaFoldDB" id="A0A3N4GPT9"/>
<sequence length="254" mass="27331">MTDEVLYNVEGGAAWITINRPEARNALNRAVREGLKTAFVSAEANPEVSVVVLTGAGDKAFCAGGDLKEMADVSLTVPPPDYVPQPNRTVPMTKPVIAAVNGGAYGGGFLLAQSADLVIAVENARFGISEIKIGRGAPWAAPLPWLLPPRIAMQMLVTGDPLTAQRAYEVGLVNEVVPYDKLMTRTREWVSRIAANAPLSVRAGKATVYAAARHHRDDAFDAAEAIWTPVYLSEDAQEGPRAFAEKRTPVWRGR</sequence>
<dbReference type="PANTHER" id="PTHR11941">
    <property type="entry name" value="ENOYL-COA HYDRATASE-RELATED"/>
    <property type="match status" value="1"/>
</dbReference>
<dbReference type="Gene3D" id="3.90.226.10">
    <property type="entry name" value="2-enoyl-CoA Hydratase, Chain A, domain 1"/>
    <property type="match status" value="1"/>
</dbReference>
<organism evidence="5 6">
    <name type="scientific">Gordonia oryzae</name>
    <dbReference type="NCBI Taxonomy" id="2487349"/>
    <lineage>
        <taxon>Bacteria</taxon>
        <taxon>Bacillati</taxon>
        <taxon>Actinomycetota</taxon>
        <taxon>Actinomycetes</taxon>
        <taxon>Mycobacteriales</taxon>
        <taxon>Gordoniaceae</taxon>
        <taxon>Gordonia</taxon>
    </lineage>
</organism>
<reference evidence="5 6" key="1">
    <citation type="submission" date="2018-11" db="EMBL/GenBank/DDBJ databases">
        <title>Draft genome sequence of Gordonia sp. RS15-1S isolated from rice stems.</title>
        <authorList>
            <person name="Muangham S."/>
        </authorList>
    </citation>
    <scope>NUCLEOTIDE SEQUENCE [LARGE SCALE GENOMIC DNA]</scope>
    <source>
        <strain evidence="5 6">RS15-1S</strain>
    </source>
</reference>
<proteinExistence type="inferred from homology"/>
<gene>
    <name evidence="5" type="ORF">EF294_07155</name>
</gene>
<dbReference type="PANTHER" id="PTHR11941:SF54">
    <property type="entry name" value="ENOYL-COA HYDRATASE, MITOCHONDRIAL"/>
    <property type="match status" value="1"/>
</dbReference>
<dbReference type="Proteomes" id="UP000267536">
    <property type="component" value="Unassembled WGS sequence"/>
</dbReference>
<dbReference type="InterPro" id="IPR014748">
    <property type="entry name" value="Enoyl-CoA_hydra_C"/>
</dbReference>
<dbReference type="GO" id="GO:0004300">
    <property type="term" value="F:enoyl-CoA hydratase activity"/>
    <property type="evidence" value="ECO:0007669"/>
    <property type="project" value="UniProtKB-EC"/>
</dbReference>
<protein>
    <submittedName>
        <fullName evidence="5">Enoyl-CoA hydratase/isomerase family protein</fullName>
    </submittedName>
</protein>
<evidence type="ECO:0000256" key="2">
    <source>
        <dbReference type="ARBA" id="ARBA00023239"/>
    </source>
</evidence>
<name>A0A3N4GPT9_9ACTN</name>
<dbReference type="Gene3D" id="1.10.12.10">
    <property type="entry name" value="Lyase 2-enoyl-coa Hydratase, Chain A, domain 2"/>
    <property type="match status" value="1"/>
</dbReference>
<keyword evidence="5" id="KW-0413">Isomerase</keyword>
<dbReference type="InterPro" id="IPR001753">
    <property type="entry name" value="Enoyl-CoA_hydra/iso"/>
</dbReference>
<comment type="caution">
    <text evidence="5">The sequence shown here is derived from an EMBL/GenBank/DDBJ whole genome shotgun (WGS) entry which is preliminary data.</text>
</comment>
<accession>A0A3N4GPT9</accession>
<dbReference type="RefSeq" id="WP_123927335.1">
    <property type="nucleotide sequence ID" value="NZ_JBPSDP010000004.1"/>
</dbReference>
<comment type="similarity">
    <text evidence="1">Belongs to the enoyl-CoA hydratase/isomerase family.</text>
</comment>
<keyword evidence="6" id="KW-1185">Reference proteome</keyword>
<evidence type="ECO:0000313" key="6">
    <source>
        <dbReference type="Proteomes" id="UP000267536"/>
    </source>
</evidence>
<dbReference type="Pfam" id="PF00378">
    <property type="entry name" value="ECH_1"/>
    <property type="match status" value="1"/>
</dbReference>
<comment type="catalytic activity">
    <reaction evidence="3">
        <text>a (3S)-3-hydroxyacyl-CoA = a (2E)-enoyl-CoA + H2O</text>
        <dbReference type="Rhea" id="RHEA:16105"/>
        <dbReference type="ChEBI" id="CHEBI:15377"/>
        <dbReference type="ChEBI" id="CHEBI:57318"/>
        <dbReference type="ChEBI" id="CHEBI:58856"/>
        <dbReference type="EC" id="4.2.1.17"/>
    </reaction>
</comment>
<dbReference type="EMBL" id="RKMH01000004">
    <property type="protein sequence ID" value="RPA64862.1"/>
    <property type="molecule type" value="Genomic_DNA"/>
</dbReference>
<keyword evidence="2" id="KW-0456">Lyase</keyword>
<dbReference type="InterPro" id="IPR029045">
    <property type="entry name" value="ClpP/crotonase-like_dom_sf"/>
</dbReference>